<keyword evidence="4" id="KW-1185">Reference proteome</keyword>
<reference evidence="3 4" key="1">
    <citation type="submission" date="2015-01" db="EMBL/GenBank/DDBJ databases">
        <title>The Genome Sequence of Rhinocladiella mackenzie CBS 650.93.</title>
        <authorList>
            <consortium name="The Broad Institute Genomics Platform"/>
            <person name="Cuomo C."/>
            <person name="de Hoog S."/>
            <person name="Gorbushina A."/>
            <person name="Stielow B."/>
            <person name="Teixiera M."/>
            <person name="Abouelleil A."/>
            <person name="Chapman S.B."/>
            <person name="Priest M."/>
            <person name="Young S.K."/>
            <person name="Wortman J."/>
            <person name="Nusbaum C."/>
            <person name="Birren B."/>
        </authorList>
    </citation>
    <scope>NUCLEOTIDE SEQUENCE [LARGE SCALE GENOMIC DNA]</scope>
    <source>
        <strain evidence="3 4">CBS 650.93</strain>
    </source>
</reference>
<proteinExistence type="predicted"/>
<dbReference type="InterPro" id="IPR003855">
    <property type="entry name" value="K+_transporter"/>
</dbReference>
<dbReference type="GeneID" id="25291067"/>
<sequence length="105" mass="11227">MVIADGVLTPTQSVLGTVQGAQVMNPSLSKGAIVGIADAILVLLFLGWPFGISKIIVLFAPIVIVWLGFNAVFDIDNLVKYGATTFKAFNPGYAFEFLIHYGEHG</sequence>
<evidence type="ECO:0000256" key="1">
    <source>
        <dbReference type="SAM" id="Phobius"/>
    </source>
</evidence>
<evidence type="ECO:0000259" key="2">
    <source>
        <dbReference type="Pfam" id="PF02705"/>
    </source>
</evidence>
<feature type="transmembrane region" description="Helical" evidence="1">
    <location>
        <begin position="31"/>
        <end position="48"/>
    </location>
</feature>
<evidence type="ECO:0000313" key="3">
    <source>
        <dbReference type="EMBL" id="KIX08340.1"/>
    </source>
</evidence>
<dbReference type="Pfam" id="PF02705">
    <property type="entry name" value="K_trans"/>
    <property type="match status" value="1"/>
</dbReference>
<dbReference type="GO" id="GO:0016020">
    <property type="term" value="C:membrane"/>
    <property type="evidence" value="ECO:0007669"/>
    <property type="project" value="InterPro"/>
</dbReference>
<dbReference type="GO" id="GO:0015079">
    <property type="term" value="F:potassium ion transmembrane transporter activity"/>
    <property type="evidence" value="ECO:0007669"/>
    <property type="project" value="InterPro"/>
</dbReference>
<accession>A0A0D2JG74</accession>
<evidence type="ECO:0000313" key="4">
    <source>
        <dbReference type="Proteomes" id="UP000053617"/>
    </source>
</evidence>
<keyword evidence="1" id="KW-0812">Transmembrane</keyword>
<dbReference type="InterPro" id="IPR053951">
    <property type="entry name" value="K_trans_N"/>
</dbReference>
<dbReference type="PANTHER" id="PTHR30540:SF83">
    <property type="entry name" value="K+ POTASSIUM TRANSPORTER"/>
    <property type="match status" value="1"/>
</dbReference>
<gene>
    <name evidence="3" type="ORF">Z518_02996</name>
</gene>
<dbReference type="STRING" id="1442369.A0A0D2JG74"/>
<keyword evidence="1" id="KW-1133">Transmembrane helix</keyword>
<protein>
    <recommendedName>
        <fullName evidence="2">K+ potassium transporter integral membrane domain-containing protein</fullName>
    </recommendedName>
</protein>
<dbReference type="Proteomes" id="UP000053617">
    <property type="component" value="Unassembled WGS sequence"/>
</dbReference>
<dbReference type="OrthoDB" id="504708at2759"/>
<organism evidence="3 4">
    <name type="scientific">Rhinocladiella mackenziei CBS 650.93</name>
    <dbReference type="NCBI Taxonomy" id="1442369"/>
    <lineage>
        <taxon>Eukaryota</taxon>
        <taxon>Fungi</taxon>
        <taxon>Dikarya</taxon>
        <taxon>Ascomycota</taxon>
        <taxon>Pezizomycotina</taxon>
        <taxon>Eurotiomycetes</taxon>
        <taxon>Chaetothyriomycetidae</taxon>
        <taxon>Chaetothyriales</taxon>
        <taxon>Herpotrichiellaceae</taxon>
        <taxon>Rhinocladiella</taxon>
    </lineage>
</organism>
<dbReference type="RefSeq" id="XP_013275476.1">
    <property type="nucleotide sequence ID" value="XM_013420022.1"/>
</dbReference>
<dbReference type="AlphaFoldDB" id="A0A0D2JG74"/>
<name>A0A0D2JG74_9EURO</name>
<keyword evidence="1" id="KW-0472">Membrane</keyword>
<dbReference type="HOGENOM" id="CLU_2238101_0_0_1"/>
<feature type="domain" description="K+ potassium transporter integral membrane" evidence="2">
    <location>
        <begin position="1"/>
        <end position="103"/>
    </location>
</feature>
<dbReference type="VEuPathDB" id="FungiDB:Z518_02996"/>
<dbReference type="EMBL" id="KN847476">
    <property type="protein sequence ID" value="KIX08340.1"/>
    <property type="molecule type" value="Genomic_DNA"/>
</dbReference>
<feature type="transmembrane region" description="Helical" evidence="1">
    <location>
        <begin position="55"/>
        <end position="73"/>
    </location>
</feature>
<dbReference type="PANTHER" id="PTHR30540">
    <property type="entry name" value="OSMOTIC STRESS POTASSIUM TRANSPORTER"/>
    <property type="match status" value="1"/>
</dbReference>